<dbReference type="PANTHER" id="PTHR31355">
    <property type="entry name" value="MICROTUBULE-ASSOCIATED PROTEIN TORTIFOLIA1"/>
    <property type="match status" value="1"/>
</dbReference>
<evidence type="ECO:0000313" key="3">
    <source>
        <dbReference type="Proteomes" id="UP000015453"/>
    </source>
</evidence>
<dbReference type="Gene3D" id="1.25.10.10">
    <property type="entry name" value="Leucine-rich Repeat Variant"/>
    <property type="match status" value="1"/>
</dbReference>
<name>S8DX04_9LAMI</name>
<dbReference type="AlphaFoldDB" id="S8DX04"/>
<protein>
    <recommendedName>
        <fullName evidence="1">TORTIFOLIA1/SINE1-2 N-terminal domain-containing protein</fullName>
    </recommendedName>
</protein>
<reference evidence="2 3" key="1">
    <citation type="journal article" date="2013" name="BMC Genomics">
        <title>The miniature genome of a carnivorous plant Genlisea aurea contains a low number of genes and short non-coding sequences.</title>
        <authorList>
            <person name="Leushkin E.V."/>
            <person name="Sutormin R.A."/>
            <person name="Nabieva E.R."/>
            <person name="Penin A.A."/>
            <person name="Kondrashov A.S."/>
            <person name="Logacheva M.D."/>
        </authorList>
    </citation>
    <scope>NUCLEOTIDE SEQUENCE [LARGE SCALE GENOMIC DNA]</scope>
</reference>
<dbReference type="InterPro" id="IPR016024">
    <property type="entry name" value="ARM-type_fold"/>
</dbReference>
<dbReference type="FunFam" id="1.25.10.10:FF:000549">
    <property type="entry name" value="ARM repeat superfamily protein"/>
    <property type="match status" value="1"/>
</dbReference>
<proteinExistence type="predicted"/>
<feature type="domain" description="TORTIFOLIA1/SINE1-2 N-terminal" evidence="1">
    <location>
        <begin position="2"/>
        <end position="252"/>
    </location>
</feature>
<accession>S8DX04</accession>
<dbReference type="GO" id="GO:0005874">
    <property type="term" value="C:microtubule"/>
    <property type="evidence" value="ECO:0007669"/>
    <property type="project" value="InterPro"/>
</dbReference>
<dbReference type="InterPro" id="IPR057600">
    <property type="entry name" value="TORTIFOLIA1/SINE1-2_N"/>
</dbReference>
<organism evidence="2 3">
    <name type="scientific">Genlisea aurea</name>
    <dbReference type="NCBI Taxonomy" id="192259"/>
    <lineage>
        <taxon>Eukaryota</taxon>
        <taxon>Viridiplantae</taxon>
        <taxon>Streptophyta</taxon>
        <taxon>Embryophyta</taxon>
        <taxon>Tracheophyta</taxon>
        <taxon>Spermatophyta</taxon>
        <taxon>Magnoliopsida</taxon>
        <taxon>eudicotyledons</taxon>
        <taxon>Gunneridae</taxon>
        <taxon>Pentapetalae</taxon>
        <taxon>asterids</taxon>
        <taxon>lamiids</taxon>
        <taxon>Lamiales</taxon>
        <taxon>Lentibulariaceae</taxon>
        <taxon>Genlisea</taxon>
    </lineage>
</organism>
<dbReference type="OrthoDB" id="1904066at2759"/>
<gene>
    <name evidence="2" type="ORF">M569_10364</name>
</gene>
<feature type="non-terminal residue" evidence="2">
    <location>
        <position position="1"/>
    </location>
</feature>
<dbReference type="InterPro" id="IPR033337">
    <property type="entry name" value="TORTIFOLIA1/SINE1-2"/>
</dbReference>
<feature type="non-terminal residue" evidence="2">
    <location>
        <position position="252"/>
    </location>
</feature>
<keyword evidence="3" id="KW-1185">Reference proteome</keyword>
<dbReference type="Proteomes" id="UP000015453">
    <property type="component" value="Unassembled WGS sequence"/>
</dbReference>
<dbReference type="Pfam" id="PF24714">
    <property type="entry name" value="TOR1L1_N"/>
    <property type="match status" value="1"/>
</dbReference>
<comment type="caution">
    <text evidence="2">The sequence shown here is derived from an EMBL/GenBank/DDBJ whole genome shotgun (WGS) entry which is preliminary data.</text>
</comment>
<dbReference type="SUPFAM" id="SSF48371">
    <property type="entry name" value="ARM repeat"/>
    <property type="match status" value="1"/>
</dbReference>
<dbReference type="InterPro" id="IPR011989">
    <property type="entry name" value="ARM-like"/>
</dbReference>
<sequence length="252" mass="26995">QLRIRVNTCLDKLCDRDTFSIASSQLENMARNLSGEEISSFLNCISGIDSSEKSIARCYCVSLLGVLSAAHGDSLAAHVPRMIAVVISRLRDPDSAVRSACVNAVTLITASISSTPLSVILSPLVVALFREQDRNAQTGLSLCLSAAVEARRREIDTAEMNKLLPRISKLVKSNGFRAKPSLLLFIGNIVNCGCRGSVSCSISTAIEFLSSDDWAARKAAAVVLIAAAGTDSAAEFKTQCVSALERRRFDKV</sequence>
<dbReference type="GO" id="GO:0008017">
    <property type="term" value="F:microtubule binding"/>
    <property type="evidence" value="ECO:0007669"/>
    <property type="project" value="InterPro"/>
</dbReference>
<evidence type="ECO:0000313" key="2">
    <source>
        <dbReference type="EMBL" id="EPS64417.1"/>
    </source>
</evidence>
<dbReference type="PANTHER" id="PTHR31355:SF28">
    <property type="entry name" value="MICROTUBULE-ASSOCIATED PROTEIN TORTIFOLIA1-LIKE"/>
    <property type="match status" value="1"/>
</dbReference>
<evidence type="ECO:0000259" key="1">
    <source>
        <dbReference type="Pfam" id="PF24714"/>
    </source>
</evidence>
<dbReference type="EMBL" id="AUSU01004834">
    <property type="protein sequence ID" value="EPS64417.1"/>
    <property type="molecule type" value="Genomic_DNA"/>
</dbReference>